<feature type="compositionally biased region" description="Polar residues" evidence="1">
    <location>
        <begin position="583"/>
        <end position="593"/>
    </location>
</feature>
<keyword evidence="4" id="KW-1185">Reference proteome</keyword>
<gene>
    <name evidence="3" type="ORF">GCM10023209_00790</name>
</gene>
<evidence type="ECO:0000256" key="1">
    <source>
        <dbReference type="SAM" id="MobiDB-lite"/>
    </source>
</evidence>
<dbReference type="PANTHER" id="PTHR11365">
    <property type="entry name" value="5-OXOPROLINASE RELATED"/>
    <property type="match status" value="1"/>
</dbReference>
<dbReference type="InterPro" id="IPR003692">
    <property type="entry name" value="Hydantoinase_B"/>
</dbReference>
<reference evidence="4" key="1">
    <citation type="journal article" date="2019" name="Int. J. Syst. Evol. Microbiol.">
        <title>The Global Catalogue of Microorganisms (GCM) 10K type strain sequencing project: providing services to taxonomists for standard genome sequencing and annotation.</title>
        <authorList>
            <consortium name="The Broad Institute Genomics Platform"/>
            <consortium name="The Broad Institute Genome Sequencing Center for Infectious Disease"/>
            <person name="Wu L."/>
            <person name="Ma J."/>
        </authorList>
    </citation>
    <scope>NUCLEOTIDE SEQUENCE [LARGE SCALE GENOMIC DNA]</scope>
    <source>
        <strain evidence="4">JCM 18015</strain>
    </source>
</reference>
<dbReference type="Proteomes" id="UP001499910">
    <property type="component" value="Unassembled WGS sequence"/>
</dbReference>
<sequence>MSLTQKTDPFLLEVLRYAFDSIAEEITLTIVRTAYSQIVRDSLDFSTALCDAQGRTLAQGVCTPMHLGAFHDALRNMLDVRGDDIHPNDVYIMNDPYAALGQHLPDIYVVQPIFFEGILRGWSATLAHHSDVGGIVAGSNALGATEIWQEGLRIPVLKLIDRGQRNQTLWDMIALNVRTPKMVLGDLQAQIAACAIGARGLINLYERYGAAILEQAMEDLNAYALRLAQAEIADIPDGTYAFVDHIDGIGEKPEPVTLTVKVTIEGTRAIVDWAGTSKQIEGGINSTFPFTKACAYAAIRSLMSADVPNCHGFTEAIEVRAEEGSVVRPVAPAPCGARGITGYRMIDCLFGALAQAAPDRVTADGSGGSTLPTISGTVNGEVFVFCETFMGTWGASRSNDGQEGMPHIGANQSNVPVEMIEKTYPLRIERYEFVADSGGPGRTRGGLAIRRDYRVLCETANLNVRSDKRRFPPHGLEGGAEGNPSMNRILSDTGERVLPVLLDSPVRMKRGDVFSHVMASGGGFGDAMERDPLNVQRDVRLGKVTIEGALRDYLVVITSFNGALCVDEEATRKQRETALRPNGHTQTNQTMTKQGGPYVQ</sequence>
<feature type="region of interest" description="Disordered" evidence="1">
    <location>
        <begin position="575"/>
        <end position="600"/>
    </location>
</feature>
<accession>A0ABP9KRD4</accession>
<feature type="domain" description="Hydantoinase B/oxoprolinase" evidence="2">
    <location>
        <begin position="8"/>
        <end position="526"/>
    </location>
</feature>
<dbReference type="InterPro" id="IPR045079">
    <property type="entry name" value="Oxoprolinase-like"/>
</dbReference>
<dbReference type="PANTHER" id="PTHR11365:SF23">
    <property type="entry name" value="HYPOTHETICAL 5-OXOPROLINASE (EUROFUNG)-RELATED"/>
    <property type="match status" value="1"/>
</dbReference>
<proteinExistence type="predicted"/>
<dbReference type="EMBL" id="BAABHW010000001">
    <property type="protein sequence ID" value="GAA5064358.1"/>
    <property type="molecule type" value="Genomic_DNA"/>
</dbReference>
<dbReference type="RefSeq" id="WP_259547311.1">
    <property type="nucleotide sequence ID" value="NZ_BAABHW010000001.1"/>
</dbReference>
<protein>
    <submittedName>
        <fullName evidence="3">Hydantoinase B/oxoprolinase family protein</fullName>
    </submittedName>
</protein>
<comment type="caution">
    <text evidence="3">The sequence shown here is derived from an EMBL/GenBank/DDBJ whole genome shotgun (WGS) entry which is preliminary data.</text>
</comment>
<dbReference type="Pfam" id="PF02538">
    <property type="entry name" value="Hydantoinase_B"/>
    <property type="match status" value="1"/>
</dbReference>
<evidence type="ECO:0000313" key="4">
    <source>
        <dbReference type="Proteomes" id="UP001499910"/>
    </source>
</evidence>
<organism evidence="3 4">
    <name type="scientific">[Roseibacterium] beibuensis</name>
    <dbReference type="NCBI Taxonomy" id="1193142"/>
    <lineage>
        <taxon>Bacteria</taxon>
        <taxon>Pseudomonadati</taxon>
        <taxon>Pseudomonadota</taxon>
        <taxon>Alphaproteobacteria</taxon>
        <taxon>Rhodobacterales</taxon>
        <taxon>Roseobacteraceae</taxon>
        <taxon>Roseicyclus</taxon>
    </lineage>
</organism>
<evidence type="ECO:0000313" key="3">
    <source>
        <dbReference type="EMBL" id="GAA5064358.1"/>
    </source>
</evidence>
<evidence type="ECO:0000259" key="2">
    <source>
        <dbReference type="Pfam" id="PF02538"/>
    </source>
</evidence>
<name>A0ABP9KRD4_9RHOB</name>